<evidence type="ECO:0000256" key="1">
    <source>
        <dbReference type="SAM" id="MobiDB-lite"/>
    </source>
</evidence>
<dbReference type="OrthoDB" id="337038at2759"/>
<dbReference type="InterPro" id="IPR035940">
    <property type="entry name" value="CAP_sf"/>
</dbReference>
<dbReference type="Proteomes" id="UP000005239">
    <property type="component" value="Unassembled WGS sequence"/>
</dbReference>
<dbReference type="InterPro" id="IPR001283">
    <property type="entry name" value="CRISP-related"/>
</dbReference>
<evidence type="ECO:0000256" key="2">
    <source>
        <dbReference type="SAM" id="SignalP"/>
    </source>
</evidence>
<organism evidence="3 4">
    <name type="scientific">Pristionchus pacificus</name>
    <name type="common">Parasitic nematode worm</name>
    <dbReference type="NCBI Taxonomy" id="54126"/>
    <lineage>
        <taxon>Eukaryota</taxon>
        <taxon>Metazoa</taxon>
        <taxon>Ecdysozoa</taxon>
        <taxon>Nematoda</taxon>
        <taxon>Chromadorea</taxon>
        <taxon>Rhabditida</taxon>
        <taxon>Rhabditina</taxon>
        <taxon>Diplogasteromorpha</taxon>
        <taxon>Diplogasteroidea</taxon>
        <taxon>Neodiplogasteridae</taxon>
        <taxon>Pristionchus</taxon>
    </lineage>
</organism>
<reference evidence="4" key="1">
    <citation type="journal article" date="2008" name="Nat. Genet.">
        <title>The Pristionchus pacificus genome provides a unique perspective on nematode lifestyle and parasitism.</title>
        <authorList>
            <person name="Dieterich C."/>
            <person name="Clifton S.W."/>
            <person name="Schuster L.N."/>
            <person name="Chinwalla A."/>
            <person name="Delehaunty K."/>
            <person name="Dinkelacker I."/>
            <person name="Fulton L."/>
            <person name="Fulton R."/>
            <person name="Godfrey J."/>
            <person name="Minx P."/>
            <person name="Mitreva M."/>
            <person name="Roeseler W."/>
            <person name="Tian H."/>
            <person name="Witte H."/>
            <person name="Yang S.P."/>
            <person name="Wilson R.K."/>
            <person name="Sommer R.J."/>
        </authorList>
    </citation>
    <scope>NUCLEOTIDE SEQUENCE [LARGE SCALE GENOMIC DNA]</scope>
    <source>
        <strain evidence="4">PS312</strain>
    </source>
</reference>
<evidence type="ECO:0000313" key="4">
    <source>
        <dbReference type="Proteomes" id="UP000005239"/>
    </source>
</evidence>
<feature type="chain" id="PRO_5043568197" evidence="2">
    <location>
        <begin position="20"/>
        <end position="563"/>
    </location>
</feature>
<dbReference type="AlphaFoldDB" id="A0A2A6B2G9"/>
<dbReference type="InterPro" id="IPR014044">
    <property type="entry name" value="CAP_dom"/>
</dbReference>
<feature type="region of interest" description="Disordered" evidence="1">
    <location>
        <begin position="455"/>
        <end position="474"/>
    </location>
</feature>
<dbReference type="InterPro" id="IPR018244">
    <property type="entry name" value="Allrgn_V5/Tpx1_CS"/>
</dbReference>
<feature type="signal peptide" evidence="2">
    <location>
        <begin position="1"/>
        <end position="19"/>
    </location>
</feature>
<gene>
    <name evidence="3" type="primary">WBGene00113099</name>
</gene>
<name>A0A2A6B2G9_PRIPA</name>
<dbReference type="GO" id="GO:0005615">
    <property type="term" value="C:extracellular space"/>
    <property type="evidence" value="ECO:0000318"/>
    <property type="project" value="GO_Central"/>
</dbReference>
<dbReference type="CDD" id="cd05382">
    <property type="entry name" value="CAP_GAPR1-like"/>
    <property type="match status" value="1"/>
</dbReference>
<dbReference type="EnsemblMetazoa" id="PPA23545.1">
    <property type="protein sequence ID" value="PPA23545.1"/>
    <property type="gene ID" value="WBGene00113099"/>
</dbReference>
<sequence length="563" mass="65014">MISQLCLVTIMSLLLMVSSQSPDAEVLILAYDILPPDQYHRYNDAHYAFESCICNRPSRDPKLSRFCTCSDLKGRTIREGMLNDTERCMKDNQASGCLESPIYYIRVSANGYVLSQPGWQELTQGDNKTTTVSIPSTTGSPISLTFAISEHLQRWNNRGSDAKNGEVRRPIAKEKKGRPWFLMTSTASPFWTRMRTTAKLISTTTTIPPSERNEWHENDVEETTSVSSNTDYLRFIDISNMYELRNILYMESIRDQIPAYQLDIQDYKNELIAHHNEIRALHGVSSLEYDPYLEAEAQRWASMLGSRGSCIAHDPNRRHGECLFYFGGLTLPNARTLAALTVQSFYLEKNSYDYNNYRPVFFYRTGHFTQLVWKSSRRIGVGVHIGLASGGGAPCRPYSPTYQLYVVVKYDPPGNVQSSYAYRNNMRHLLFLVIAFFAVQYSSVEGSSLLPSEAMQQENHNEKDVNAPTRAKRFDPYPYDDGREDMFDKRFDPYQKRFDAYEKRFNPYQKRNHDVIDHMDERFNLFQKRFDPYQKRLDSFMGSSVRRGHFTPIDTRAFFVALG</sequence>
<protein>
    <submittedName>
        <fullName evidence="3">SCP domain-containing protein</fullName>
    </submittedName>
</protein>
<keyword evidence="4" id="KW-1185">Reference proteome</keyword>
<proteinExistence type="predicted"/>
<dbReference type="Pfam" id="PF00188">
    <property type="entry name" value="CAP"/>
    <property type="match status" value="1"/>
</dbReference>
<dbReference type="SMART" id="SM00198">
    <property type="entry name" value="SCP"/>
    <property type="match status" value="1"/>
</dbReference>
<keyword evidence="2" id="KW-0732">Signal</keyword>
<accession>A0A2A6B2G9</accession>
<dbReference type="FunFam" id="3.40.33.10:FF:000090">
    <property type="entry name" value="Uncharacterized protein"/>
    <property type="match status" value="1"/>
</dbReference>
<dbReference type="PROSITE" id="PS01009">
    <property type="entry name" value="CRISP_1"/>
    <property type="match status" value="1"/>
</dbReference>
<dbReference type="SUPFAM" id="SSF55797">
    <property type="entry name" value="PR-1-like"/>
    <property type="match status" value="1"/>
</dbReference>
<dbReference type="PANTHER" id="PTHR10334">
    <property type="entry name" value="CYSTEINE-RICH SECRETORY PROTEIN-RELATED"/>
    <property type="match status" value="1"/>
</dbReference>
<reference evidence="3" key="2">
    <citation type="submission" date="2022-06" db="UniProtKB">
        <authorList>
            <consortium name="EnsemblMetazoa"/>
        </authorList>
    </citation>
    <scope>IDENTIFICATION</scope>
    <source>
        <strain evidence="3">PS312</strain>
    </source>
</reference>
<dbReference type="PRINTS" id="PR00837">
    <property type="entry name" value="V5TPXLIKE"/>
</dbReference>
<dbReference type="InterPro" id="IPR034113">
    <property type="entry name" value="SCP_GAPR1-like"/>
</dbReference>
<evidence type="ECO:0000313" key="3">
    <source>
        <dbReference type="EnsemblMetazoa" id="PPA23545.1"/>
    </source>
</evidence>
<dbReference type="Gene3D" id="3.40.33.10">
    <property type="entry name" value="CAP"/>
    <property type="match status" value="1"/>
</dbReference>
<accession>A0A8R1YHS0</accession>